<dbReference type="EMBL" id="JAHHGZ010000005">
    <property type="protein sequence ID" value="MBW4666982.1"/>
    <property type="molecule type" value="Genomic_DNA"/>
</dbReference>
<organism evidence="1 2">
    <name type="scientific">Cyanomargarita calcarea GSE-NOS-MK-12-04C</name>
    <dbReference type="NCBI Taxonomy" id="2839659"/>
    <lineage>
        <taxon>Bacteria</taxon>
        <taxon>Bacillati</taxon>
        <taxon>Cyanobacteriota</taxon>
        <taxon>Cyanophyceae</taxon>
        <taxon>Nostocales</taxon>
        <taxon>Cyanomargaritaceae</taxon>
        <taxon>Cyanomargarita</taxon>
    </lineage>
</organism>
<dbReference type="Proteomes" id="UP000729701">
    <property type="component" value="Unassembled WGS sequence"/>
</dbReference>
<dbReference type="AlphaFoldDB" id="A0A951QL60"/>
<evidence type="ECO:0000313" key="2">
    <source>
        <dbReference type="Proteomes" id="UP000729701"/>
    </source>
</evidence>
<name>A0A951QL60_9CYAN</name>
<comment type="caution">
    <text evidence="1">The sequence shown here is derived from an EMBL/GenBank/DDBJ whole genome shotgun (WGS) entry which is preliminary data.</text>
</comment>
<accession>A0A951QL60</accession>
<gene>
    <name evidence="1" type="ORF">KME60_05935</name>
</gene>
<proteinExistence type="predicted"/>
<reference evidence="1" key="2">
    <citation type="journal article" date="2022" name="Microbiol. Resour. Announc.">
        <title>Metagenome Sequencing to Explore Phylogenomics of Terrestrial Cyanobacteria.</title>
        <authorList>
            <person name="Ward R.D."/>
            <person name="Stajich J.E."/>
            <person name="Johansen J.R."/>
            <person name="Huntemann M."/>
            <person name="Clum A."/>
            <person name="Foster B."/>
            <person name="Foster B."/>
            <person name="Roux S."/>
            <person name="Palaniappan K."/>
            <person name="Varghese N."/>
            <person name="Mukherjee S."/>
            <person name="Reddy T.B.K."/>
            <person name="Daum C."/>
            <person name="Copeland A."/>
            <person name="Chen I.A."/>
            <person name="Ivanova N.N."/>
            <person name="Kyrpides N.C."/>
            <person name="Shapiro N."/>
            <person name="Eloe-Fadrosh E.A."/>
            <person name="Pietrasiak N."/>
        </authorList>
    </citation>
    <scope>NUCLEOTIDE SEQUENCE</scope>
    <source>
        <strain evidence="1">GSE-NOS-MK-12-04C</strain>
    </source>
</reference>
<sequence>MSKHDDGSNNGVEAAGYAAAGAGVAATVGGMGLAVGGTVGQGLIVPGG</sequence>
<evidence type="ECO:0000313" key="1">
    <source>
        <dbReference type="EMBL" id="MBW4666982.1"/>
    </source>
</evidence>
<protein>
    <submittedName>
        <fullName evidence="1">Uncharacterized protein</fullName>
    </submittedName>
</protein>
<reference evidence="1" key="1">
    <citation type="submission" date="2021-05" db="EMBL/GenBank/DDBJ databases">
        <authorList>
            <person name="Pietrasiak N."/>
            <person name="Ward R."/>
            <person name="Stajich J.E."/>
            <person name="Kurbessoian T."/>
        </authorList>
    </citation>
    <scope>NUCLEOTIDE SEQUENCE</scope>
    <source>
        <strain evidence="1">GSE-NOS-MK-12-04C</strain>
    </source>
</reference>